<feature type="domain" description="Mub B2-like" evidence="4">
    <location>
        <begin position="345"/>
        <end position="441"/>
    </location>
</feature>
<feature type="compositionally biased region" description="Polar residues" evidence="2">
    <location>
        <begin position="97"/>
        <end position="137"/>
    </location>
</feature>
<feature type="chain" id="PRO_5047407591" evidence="3">
    <location>
        <begin position="29"/>
        <end position="520"/>
    </location>
</feature>
<dbReference type="NCBIfam" id="TIGR03715">
    <property type="entry name" value="KxYKxGKxW"/>
    <property type="match status" value="1"/>
</dbReference>
<keyword evidence="6" id="KW-1185">Reference proteome</keyword>
<evidence type="ECO:0000259" key="4">
    <source>
        <dbReference type="Pfam" id="PF17966"/>
    </source>
</evidence>
<feature type="compositionally biased region" description="Polar residues" evidence="2">
    <location>
        <begin position="44"/>
        <end position="53"/>
    </location>
</feature>
<feature type="region of interest" description="Disordered" evidence="2">
    <location>
        <begin position="37"/>
        <end position="137"/>
    </location>
</feature>
<dbReference type="RefSeq" id="WP_204785472.1">
    <property type="nucleotide sequence ID" value="NZ_JACJKU010000087.1"/>
</dbReference>
<dbReference type="EMBL" id="JACJKU010000087">
    <property type="protein sequence ID" value="MBM6941235.1"/>
    <property type="molecule type" value="Genomic_DNA"/>
</dbReference>
<reference evidence="5 6" key="1">
    <citation type="journal article" date="2021" name="Sci. Rep.">
        <title>The distribution of antibiotic resistance genes in chicken gut microbiota commensals.</title>
        <authorList>
            <person name="Juricova H."/>
            <person name="Matiasovicova J."/>
            <person name="Kubasova T."/>
            <person name="Cejkova D."/>
            <person name="Rychlik I."/>
        </authorList>
    </citation>
    <scope>NUCLEOTIDE SEQUENCE [LARGE SCALE GENOMIC DNA]</scope>
    <source>
        <strain evidence="5 6">An574</strain>
    </source>
</reference>
<evidence type="ECO:0000256" key="2">
    <source>
        <dbReference type="SAM" id="MobiDB-lite"/>
    </source>
</evidence>
<accession>A0ABS2GY71</accession>
<gene>
    <name evidence="5" type="ORF">H5975_07150</name>
</gene>
<dbReference type="Pfam" id="PF19258">
    <property type="entry name" value="KxYKxGKxW_sig"/>
    <property type="match status" value="1"/>
</dbReference>
<protein>
    <submittedName>
        <fullName evidence="5">KxYKxGKxW signal peptide domain-containing protein</fullName>
    </submittedName>
</protein>
<dbReference type="Gene3D" id="2.60.40.4300">
    <property type="match status" value="2"/>
</dbReference>
<evidence type="ECO:0000313" key="6">
    <source>
        <dbReference type="Proteomes" id="UP000785625"/>
    </source>
</evidence>
<dbReference type="InterPro" id="IPR022263">
    <property type="entry name" value="KxYKxGKxW"/>
</dbReference>
<evidence type="ECO:0000313" key="5">
    <source>
        <dbReference type="EMBL" id="MBM6941235.1"/>
    </source>
</evidence>
<evidence type="ECO:0000256" key="1">
    <source>
        <dbReference type="ARBA" id="ARBA00022729"/>
    </source>
</evidence>
<keyword evidence="1 3" id="KW-0732">Signal</keyword>
<dbReference type="InterPro" id="IPR041495">
    <property type="entry name" value="Mub_B2"/>
</dbReference>
<name>A0ABS2GY71_9LACO</name>
<feature type="compositionally biased region" description="Low complexity" evidence="2">
    <location>
        <begin position="54"/>
        <end position="63"/>
    </location>
</feature>
<feature type="compositionally biased region" description="Low complexity" evidence="2">
    <location>
        <begin position="75"/>
        <end position="88"/>
    </location>
</feature>
<organism evidence="5 6">
    <name type="scientific">Limosilactobacillus coleohominis</name>
    <dbReference type="NCBI Taxonomy" id="181675"/>
    <lineage>
        <taxon>Bacteria</taxon>
        <taxon>Bacillati</taxon>
        <taxon>Bacillota</taxon>
        <taxon>Bacilli</taxon>
        <taxon>Lactobacillales</taxon>
        <taxon>Lactobacillaceae</taxon>
        <taxon>Limosilactobacillus</taxon>
    </lineage>
</organism>
<dbReference type="Pfam" id="PF17966">
    <property type="entry name" value="Muc_B2"/>
    <property type="match status" value="2"/>
</dbReference>
<feature type="domain" description="Mub B2-like" evidence="4">
    <location>
        <begin position="220"/>
        <end position="294"/>
    </location>
</feature>
<evidence type="ECO:0000256" key="3">
    <source>
        <dbReference type="SAM" id="SignalP"/>
    </source>
</evidence>
<comment type="caution">
    <text evidence="5">The sequence shown here is derived from an EMBL/GenBank/DDBJ whole genome shotgun (WGS) entry which is preliminary data.</text>
</comment>
<sequence>METKKRFKMYKSGKLWVSAAIVSLSVMAGVAVNGQTAKADENKSAQTQLVDQSTTTSSTTGNKTTDDKGNATGAQTDTNTSSQTSNDSKGNADDQNKNQSQSETTNVNATRTIKFTNDNNQPINVNGKTSDAQQSGNVQKVTTTNGKTTVTYKTDGVTFPEYKIPQIDGATSYVDNKPATTLSADKVTLDKDGNLVNPEVTVVYKFQTLTPTDAKTDTKNPDMYKTVTRTIEIHDQNGKVTSTITKSVNLGRTKTPDGNGKYTYGDWKNLAKNSQDIWDKYTIPTIDGYVSKVAIDGGDAKFAAAVPEVDKFDGDPKDSKVIVTYQQANNEDKAEDHKGDPNYWKAVTRTIKFKLAFGSQQPVDETVTFKRNKIITVDVSGKEKEEYTDWEADGPTAWEDYNIPQINFYHTEVNGTRSMQIASQNVTSDTQNQTLTVTYVSDGTDPNNQNVVPGLNGNWANIDAIYMTDAGIHVTGWNANSQSFNHNYHYLIVLDYGQNPTPRTFYGSRPNFDSETSLPS</sequence>
<feature type="signal peptide" evidence="3">
    <location>
        <begin position="1"/>
        <end position="28"/>
    </location>
</feature>
<dbReference type="Proteomes" id="UP000785625">
    <property type="component" value="Unassembled WGS sequence"/>
</dbReference>
<proteinExistence type="predicted"/>